<dbReference type="AlphaFoldDB" id="A0A4Y7Q6I7"/>
<sequence length="375" mass="42328">MKNGKTFERAVRAIQEWKIRAGQNPLSYDFQCERTACVESTLDVVRAMLPYHTQWKHVAGTLPGLAWVWILSTIAQSAPLLEYLEVIPHGGYQTYATVNISLSSVPRLRYLSIPLNNVRLVPGVTNLHGIRTLQFTGGAMSVEDCMSCLAHCPNLEICRMTCADQLRYNGRGVGNVIEATHLTHFHLTAQHDAAACFDRLYAPVLIDLEILITARPYPGTSSRWTHVRSFLERSKSPLQSLVVDNPLMGEDDLIDCLRLVPHLTSLWIRSGSSLTDRGIGFLTLSPYNDICQDLQTLTVSAGERVCSLRSMESLILSRWPGRRANLMNDTEHPSPMWKRELRKICLIGFAFFIYSFELPSIQECIDEGFRLTNYL</sequence>
<organism evidence="1 2">
    <name type="scientific">Rickenella mellea</name>
    <dbReference type="NCBI Taxonomy" id="50990"/>
    <lineage>
        <taxon>Eukaryota</taxon>
        <taxon>Fungi</taxon>
        <taxon>Dikarya</taxon>
        <taxon>Basidiomycota</taxon>
        <taxon>Agaricomycotina</taxon>
        <taxon>Agaricomycetes</taxon>
        <taxon>Hymenochaetales</taxon>
        <taxon>Rickenellaceae</taxon>
        <taxon>Rickenella</taxon>
    </lineage>
</organism>
<proteinExistence type="predicted"/>
<evidence type="ECO:0008006" key="3">
    <source>
        <dbReference type="Google" id="ProtNLM"/>
    </source>
</evidence>
<dbReference type="Proteomes" id="UP000294933">
    <property type="component" value="Unassembled WGS sequence"/>
</dbReference>
<dbReference type="Gene3D" id="3.80.10.10">
    <property type="entry name" value="Ribonuclease Inhibitor"/>
    <property type="match status" value="1"/>
</dbReference>
<protein>
    <recommendedName>
        <fullName evidence="3">F-box domain-containing protein</fullName>
    </recommendedName>
</protein>
<keyword evidence="2" id="KW-1185">Reference proteome</keyword>
<evidence type="ECO:0000313" key="2">
    <source>
        <dbReference type="Proteomes" id="UP000294933"/>
    </source>
</evidence>
<dbReference type="SUPFAM" id="SSF52047">
    <property type="entry name" value="RNI-like"/>
    <property type="match status" value="1"/>
</dbReference>
<dbReference type="VEuPathDB" id="FungiDB:BD410DRAFT_787593"/>
<dbReference type="STRING" id="50990.A0A4Y7Q6I7"/>
<accession>A0A4Y7Q6I7</accession>
<dbReference type="EMBL" id="ML170171">
    <property type="protein sequence ID" value="TDL23267.1"/>
    <property type="molecule type" value="Genomic_DNA"/>
</dbReference>
<reference evidence="1 2" key="1">
    <citation type="submission" date="2018-06" db="EMBL/GenBank/DDBJ databases">
        <title>A transcriptomic atlas of mushroom development highlights an independent origin of complex multicellularity.</title>
        <authorList>
            <consortium name="DOE Joint Genome Institute"/>
            <person name="Krizsan K."/>
            <person name="Almasi E."/>
            <person name="Merenyi Z."/>
            <person name="Sahu N."/>
            <person name="Viragh M."/>
            <person name="Koszo T."/>
            <person name="Mondo S."/>
            <person name="Kiss B."/>
            <person name="Balint B."/>
            <person name="Kues U."/>
            <person name="Barry K."/>
            <person name="Hegedus J.C."/>
            <person name="Henrissat B."/>
            <person name="Johnson J."/>
            <person name="Lipzen A."/>
            <person name="Ohm R."/>
            <person name="Nagy I."/>
            <person name="Pangilinan J."/>
            <person name="Yan J."/>
            <person name="Xiong Y."/>
            <person name="Grigoriev I.V."/>
            <person name="Hibbett D.S."/>
            <person name="Nagy L.G."/>
        </authorList>
    </citation>
    <scope>NUCLEOTIDE SEQUENCE [LARGE SCALE GENOMIC DNA]</scope>
    <source>
        <strain evidence="1 2">SZMC22713</strain>
    </source>
</reference>
<evidence type="ECO:0000313" key="1">
    <source>
        <dbReference type="EMBL" id="TDL23267.1"/>
    </source>
</evidence>
<dbReference type="OrthoDB" id="3251489at2759"/>
<name>A0A4Y7Q6I7_9AGAM</name>
<gene>
    <name evidence="1" type="ORF">BD410DRAFT_787593</name>
</gene>
<dbReference type="InterPro" id="IPR032675">
    <property type="entry name" value="LRR_dom_sf"/>
</dbReference>